<keyword evidence="2" id="KW-0472">Membrane</keyword>
<reference evidence="5" key="1">
    <citation type="journal article" date="2019" name="Sci. Rep.">
        <title>Draft genome of Tanacetum cinerariifolium, the natural source of mosquito coil.</title>
        <authorList>
            <person name="Yamashiro T."/>
            <person name="Shiraishi A."/>
            <person name="Satake H."/>
            <person name="Nakayama K."/>
        </authorList>
    </citation>
    <scope>NUCLEOTIDE SEQUENCE</scope>
</reference>
<evidence type="ECO:0000256" key="1">
    <source>
        <dbReference type="SAM" id="MobiDB-lite"/>
    </source>
</evidence>
<proteinExistence type="predicted"/>
<evidence type="ECO:0000259" key="4">
    <source>
        <dbReference type="Pfam" id="PF25597"/>
    </source>
</evidence>
<feature type="domain" description="Retroviral polymerase SH3-like" evidence="4">
    <location>
        <begin position="220"/>
        <end position="280"/>
    </location>
</feature>
<dbReference type="SUPFAM" id="SSF56672">
    <property type="entry name" value="DNA/RNA polymerases"/>
    <property type="match status" value="1"/>
</dbReference>
<evidence type="ECO:0000259" key="3">
    <source>
        <dbReference type="Pfam" id="PF07727"/>
    </source>
</evidence>
<feature type="region of interest" description="Disordered" evidence="1">
    <location>
        <begin position="1"/>
        <end position="57"/>
    </location>
</feature>
<evidence type="ECO:0000313" key="5">
    <source>
        <dbReference type="EMBL" id="GEZ78195.1"/>
    </source>
</evidence>
<gene>
    <name evidence="5" type="ORF">Tci_550168</name>
</gene>
<sequence length="844" mass="96498">MATLNSKKIKERSKAKEDDGEGLYVRERTDRKDSRQSRGKSRSKSQDEQPSFSGSTYDDSEVMMVMSTHALLDWIINSRCSYHMTPRYIPELKRNLISLGTLEKEGFTVKLQSGKVKMINGSRVILSGIRRDNCVYSLDGHAMACELNASVEEKDSLAQVWCRKAHYSESDRLCPIRLIRSVLGGIIRRSSTTTIEKKTPMEMWSGHPSDYEMLRIFACITYPHDKQGKLKPRAMECVLLGYLEGVKGYRLYRLNDESPIIVTSRNVVFNESVMYKDTLKDSGADADKSVEELQVEVELQMLNNHTHEEDQIDQEDAEQEDTREPLTYQEAVACEDSSKWKAAMKKKMNSLRKNTTWELVDHPAGQKRMSCKWLFKIKKGVEGVQKHRYKARLVARGFTQRAGIDYNEEFSLVVQHTSIRVILALIACKDYELEQPDVKTSPRQWYRRFDEYILSNGFKRSSYNNCVYYMSYAPGECIYLLLYVDDMLIACKSKAEIGSTKSLLKKEFDMKDLGKAKKILGMEIVRDWIRKILRVSQSRYVSKILNNFIIDNGKSVQMPLGGHFKLSLKDCPVRDCDVERMSKVPYANAVGSLMYLIVCKRPDIAYAVSVVSRYLAKPGKNHWEVVKLILIYLRGTANVGLVYGINRGNHVNVPGFVDSDYAKDPDTCRSITGYVFLVQGCVVSWKATLQHVVAFSTTEAEYMAFTEAVKEDIWLRGLLEELGVELNIVAVNCDNQGAIHLSRNHIFCERTKHINVRYHFIREVLEAKTVKVLKVGTERNIADALTKVVPGRKLQHCLELLNVGSLGLFVLRPNPLVFTAVLGLVRVGLFSLPHLYKRRLKFRF</sequence>
<feature type="compositionally biased region" description="Polar residues" evidence="1">
    <location>
        <begin position="48"/>
        <end position="57"/>
    </location>
</feature>
<keyword evidence="2" id="KW-1133">Transmembrane helix</keyword>
<dbReference type="Pfam" id="PF07727">
    <property type="entry name" value="RVT_2"/>
    <property type="match status" value="1"/>
</dbReference>
<feature type="transmembrane region" description="Helical" evidence="2">
    <location>
        <begin position="816"/>
        <end position="836"/>
    </location>
</feature>
<name>A0A699IQP9_TANCI</name>
<dbReference type="EMBL" id="BKCJ010322863">
    <property type="protein sequence ID" value="GEZ78195.1"/>
    <property type="molecule type" value="Genomic_DNA"/>
</dbReference>
<dbReference type="CDD" id="cd09272">
    <property type="entry name" value="RNase_HI_RT_Ty1"/>
    <property type="match status" value="1"/>
</dbReference>
<dbReference type="InterPro" id="IPR043502">
    <property type="entry name" value="DNA/RNA_pol_sf"/>
</dbReference>
<protein>
    <submittedName>
        <fullName evidence="5">Retrotransposon protein, putative, Ty1-copia subclass</fullName>
    </submittedName>
</protein>
<evidence type="ECO:0000256" key="2">
    <source>
        <dbReference type="SAM" id="Phobius"/>
    </source>
</evidence>
<feature type="compositionally biased region" description="Basic and acidic residues" evidence="1">
    <location>
        <begin position="24"/>
        <end position="36"/>
    </location>
</feature>
<dbReference type="PANTHER" id="PTHR11439:SF491">
    <property type="entry name" value="INTEGRASE CATALYTIC DOMAIN-CONTAINING PROTEIN"/>
    <property type="match status" value="1"/>
</dbReference>
<dbReference type="PANTHER" id="PTHR11439">
    <property type="entry name" value="GAG-POL-RELATED RETROTRANSPOSON"/>
    <property type="match status" value="1"/>
</dbReference>
<dbReference type="InterPro" id="IPR013103">
    <property type="entry name" value="RVT_2"/>
</dbReference>
<dbReference type="Pfam" id="PF25597">
    <property type="entry name" value="SH3_retrovirus"/>
    <property type="match status" value="1"/>
</dbReference>
<comment type="caution">
    <text evidence="5">The sequence shown here is derived from an EMBL/GenBank/DDBJ whole genome shotgun (WGS) entry which is preliminary data.</text>
</comment>
<dbReference type="AlphaFoldDB" id="A0A699IQP9"/>
<keyword evidence="2" id="KW-0812">Transmembrane</keyword>
<organism evidence="5">
    <name type="scientific">Tanacetum cinerariifolium</name>
    <name type="common">Dalmatian daisy</name>
    <name type="synonym">Chrysanthemum cinerariifolium</name>
    <dbReference type="NCBI Taxonomy" id="118510"/>
    <lineage>
        <taxon>Eukaryota</taxon>
        <taxon>Viridiplantae</taxon>
        <taxon>Streptophyta</taxon>
        <taxon>Embryophyta</taxon>
        <taxon>Tracheophyta</taxon>
        <taxon>Spermatophyta</taxon>
        <taxon>Magnoliopsida</taxon>
        <taxon>eudicotyledons</taxon>
        <taxon>Gunneridae</taxon>
        <taxon>Pentapetalae</taxon>
        <taxon>asterids</taxon>
        <taxon>campanulids</taxon>
        <taxon>Asterales</taxon>
        <taxon>Asteraceae</taxon>
        <taxon>Asteroideae</taxon>
        <taxon>Anthemideae</taxon>
        <taxon>Anthemidinae</taxon>
        <taxon>Tanacetum</taxon>
    </lineage>
</organism>
<dbReference type="InterPro" id="IPR057670">
    <property type="entry name" value="SH3_retrovirus"/>
</dbReference>
<accession>A0A699IQP9</accession>
<feature type="domain" description="Reverse transcriptase Ty1/copia-type" evidence="3">
    <location>
        <begin position="439"/>
        <end position="560"/>
    </location>
</feature>